<name>A0A0L0DAK8_THETB</name>
<keyword evidence="5" id="KW-1185">Reference proteome</keyword>
<dbReference type="PRINTS" id="PR00792">
    <property type="entry name" value="PEPSIN"/>
</dbReference>
<evidence type="ECO:0000313" key="4">
    <source>
        <dbReference type="EMBL" id="KNC49394.1"/>
    </source>
</evidence>
<keyword evidence="2" id="KW-0064">Aspartyl protease</keyword>
<keyword evidence="2" id="KW-0645">Protease</keyword>
<comment type="similarity">
    <text evidence="1 2">Belongs to the peptidase A1 family.</text>
</comment>
<dbReference type="OrthoDB" id="771136at2759"/>
<dbReference type="PROSITE" id="PS51767">
    <property type="entry name" value="PEPTIDASE_A1"/>
    <property type="match status" value="1"/>
</dbReference>
<dbReference type="RefSeq" id="XP_013757819.1">
    <property type="nucleotide sequence ID" value="XM_013902365.1"/>
</dbReference>
<dbReference type="Gene3D" id="2.40.70.10">
    <property type="entry name" value="Acid Proteases"/>
    <property type="match status" value="1"/>
</dbReference>
<dbReference type="EMBL" id="GL349455">
    <property type="protein sequence ID" value="KNC49394.1"/>
    <property type="molecule type" value="Genomic_DNA"/>
</dbReference>
<dbReference type="InterPro" id="IPR021109">
    <property type="entry name" value="Peptidase_aspartic_dom_sf"/>
</dbReference>
<dbReference type="Pfam" id="PF00026">
    <property type="entry name" value="Asp"/>
    <property type="match status" value="1"/>
</dbReference>
<dbReference type="AlphaFoldDB" id="A0A0L0DAK8"/>
<evidence type="ECO:0000256" key="1">
    <source>
        <dbReference type="ARBA" id="ARBA00007447"/>
    </source>
</evidence>
<dbReference type="GO" id="GO:0006508">
    <property type="term" value="P:proteolysis"/>
    <property type="evidence" value="ECO:0007669"/>
    <property type="project" value="UniProtKB-KW"/>
</dbReference>
<dbReference type="GeneID" id="25564821"/>
<proteinExistence type="inferred from homology"/>
<dbReference type="InterPro" id="IPR001461">
    <property type="entry name" value="Aspartic_peptidase_A1"/>
</dbReference>
<evidence type="ECO:0000313" key="5">
    <source>
        <dbReference type="Proteomes" id="UP000054408"/>
    </source>
</evidence>
<dbReference type="STRING" id="461836.A0A0L0DAK8"/>
<sequence>MGFSSTTMNGLIGMGFPALAAGRVPTFLETLAASHALDANSFAFYISSEGTQGELTLGGVNNALFVAPLFYVPLEAQTYWQIAVDSFAIISATGTSTVYTTGKTSAIVDSGTSMLLVPYDIGGHIVAAIGYIDANCSRIDYASKPDLVFTLGGHSFALSPHDYIVQVNGECQRGIDGQAPGMAIDWTLGCTFMRAFYTQFDVDGARVGFARAKSPA</sequence>
<reference evidence="4 5" key="1">
    <citation type="submission" date="2010-05" db="EMBL/GenBank/DDBJ databases">
        <title>The Genome Sequence of Thecamonas trahens ATCC 50062.</title>
        <authorList>
            <consortium name="The Broad Institute Genome Sequencing Platform"/>
            <person name="Russ C."/>
            <person name="Cuomo C."/>
            <person name="Shea T."/>
            <person name="Young S.K."/>
            <person name="Zeng Q."/>
            <person name="Koehrsen M."/>
            <person name="Haas B."/>
            <person name="Borodovsky M."/>
            <person name="Guigo R."/>
            <person name="Alvarado L."/>
            <person name="Berlin A."/>
            <person name="Bochicchio J."/>
            <person name="Borenstein D."/>
            <person name="Chapman S."/>
            <person name="Chen Z."/>
            <person name="Freedman E."/>
            <person name="Gellesch M."/>
            <person name="Goldberg J."/>
            <person name="Griggs A."/>
            <person name="Gujja S."/>
            <person name="Heilman E."/>
            <person name="Heiman D."/>
            <person name="Hepburn T."/>
            <person name="Howarth C."/>
            <person name="Jen D."/>
            <person name="Larson L."/>
            <person name="Mehta T."/>
            <person name="Park D."/>
            <person name="Pearson M."/>
            <person name="Roberts A."/>
            <person name="Saif S."/>
            <person name="Shenoy N."/>
            <person name="Sisk P."/>
            <person name="Stolte C."/>
            <person name="Sykes S."/>
            <person name="Thomson T."/>
            <person name="Walk T."/>
            <person name="White J."/>
            <person name="Yandava C."/>
            <person name="Burger G."/>
            <person name="Gray M.W."/>
            <person name="Holland P.W.H."/>
            <person name="King N."/>
            <person name="Lang F.B.F."/>
            <person name="Roger A.J."/>
            <person name="Ruiz-Trillo I."/>
            <person name="Lander E."/>
            <person name="Nusbaum C."/>
        </authorList>
    </citation>
    <scope>NUCLEOTIDE SEQUENCE [LARGE SCALE GENOMIC DNA]</scope>
    <source>
        <strain evidence="4 5">ATCC 50062</strain>
    </source>
</reference>
<dbReference type="GO" id="GO:0004190">
    <property type="term" value="F:aspartic-type endopeptidase activity"/>
    <property type="evidence" value="ECO:0007669"/>
    <property type="project" value="UniProtKB-KW"/>
</dbReference>
<protein>
    <submittedName>
        <fullName evidence="4">Cathepsin E</fullName>
    </submittedName>
</protein>
<evidence type="ECO:0000259" key="3">
    <source>
        <dbReference type="PROSITE" id="PS51767"/>
    </source>
</evidence>
<dbReference type="PANTHER" id="PTHR47966:SF51">
    <property type="entry name" value="BETA-SITE APP-CLEAVING ENZYME, ISOFORM A-RELATED"/>
    <property type="match status" value="1"/>
</dbReference>
<feature type="domain" description="Peptidase A1" evidence="3">
    <location>
        <begin position="1"/>
        <end position="210"/>
    </location>
</feature>
<evidence type="ECO:0000256" key="2">
    <source>
        <dbReference type="RuleBase" id="RU000454"/>
    </source>
</evidence>
<dbReference type="InterPro" id="IPR033121">
    <property type="entry name" value="PEPTIDASE_A1"/>
</dbReference>
<dbReference type="InterPro" id="IPR001969">
    <property type="entry name" value="Aspartic_peptidase_AS"/>
</dbReference>
<dbReference type="eggNOG" id="KOG1339">
    <property type="taxonomic scope" value="Eukaryota"/>
</dbReference>
<accession>A0A0L0DAK8</accession>
<organism evidence="4 5">
    <name type="scientific">Thecamonas trahens ATCC 50062</name>
    <dbReference type="NCBI Taxonomy" id="461836"/>
    <lineage>
        <taxon>Eukaryota</taxon>
        <taxon>Apusozoa</taxon>
        <taxon>Apusomonadida</taxon>
        <taxon>Apusomonadidae</taxon>
        <taxon>Thecamonas</taxon>
    </lineage>
</organism>
<gene>
    <name evidence="4" type="ORF">AMSG_05394</name>
</gene>
<dbReference type="PANTHER" id="PTHR47966">
    <property type="entry name" value="BETA-SITE APP-CLEAVING ENZYME, ISOFORM A-RELATED"/>
    <property type="match status" value="1"/>
</dbReference>
<keyword evidence="2" id="KW-0378">Hydrolase</keyword>
<dbReference type="SUPFAM" id="SSF50630">
    <property type="entry name" value="Acid proteases"/>
    <property type="match status" value="1"/>
</dbReference>
<dbReference type="OMA" id="TINYPEY"/>
<dbReference type="PROSITE" id="PS00141">
    <property type="entry name" value="ASP_PROTEASE"/>
    <property type="match status" value="1"/>
</dbReference>
<dbReference type="Proteomes" id="UP000054408">
    <property type="component" value="Unassembled WGS sequence"/>
</dbReference>